<dbReference type="Proteomes" id="UP000663880">
    <property type="component" value="Unassembled WGS sequence"/>
</dbReference>
<organism evidence="3 4">
    <name type="scientific">Pieris macdunnoughi</name>
    <dbReference type="NCBI Taxonomy" id="345717"/>
    <lineage>
        <taxon>Eukaryota</taxon>
        <taxon>Metazoa</taxon>
        <taxon>Ecdysozoa</taxon>
        <taxon>Arthropoda</taxon>
        <taxon>Hexapoda</taxon>
        <taxon>Insecta</taxon>
        <taxon>Pterygota</taxon>
        <taxon>Neoptera</taxon>
        <taxon>Endopterygota</taxon>
        <taxon>Lepidoptera</taxon>
        <taxon>Glossata</taxon>
        <taxon>Ditrysia</taxon>
        <taxon>Papilionoidea</taxon>
        <taxon>Pieridae</taxon>
        <taxon>Pierinae</taxon>
        <taxon>Pieris</taxon>
    </lineage>
</organism>
<evidence type="ECO:0000313" key="4">
    <source>
        <dbReference type="Proteomes" id="UP000663880"/>
    </source>
</evidence>
<feature type="region of interest" description="Disordered" evidence="1">
    <location>
        <begin position="91"/>
        <end position="112"/>
    </location>
</feature>
<keyword evidence="2" id="KW-0732">Signal</keyword>
<accession>A0A821X1G5</accession>
<gene>
    <name evidence="3" type="ORF">PMACD_LOCUS14409</name>
</gene>
<dbReference type="AlphaFoldDB" id="A0A821X1G5"/>
<sequence>MQQKIIFAFLLFAIIGYCAGDFHIPGLPKPKPVIIPNWNPNARIKPWQAIGVRRSRSVADLSQEEMFDSVVRFKRSPKSVESFDGLALDSRSMERVKRSPKSVESFDSLEQW</sequence>
<feature type="signal peptide" evidence="2">
    <location>
        <begin position="1"/>
        <end position="20"/>
    </location>
</feature>
<name>A0A821X1G5_9NEOP</name>
<dbReference type="OrthoDB" id="7493021at2759"/>
<dbReference type="EMBL" id="CAJOBZ010000065">
    <property type="protein sequence ID" value="CAF4937569.1"/>
    <property type="molecule type" value="Genomic_DNA"/>
</dbReference>
<feature type="chain" id="PRO_5032823142" evidence="2">
    <location>
        <begin position="21"/>
        <end position="112"/>
    </location>
</feature>
<comment type="caution">
    <text evidence="3">The sequence shown here is derived from an EMBL/GenBank/DDBJ whole genome shotgun (WGS) entry which is preliminary data.</text>
</comment>
<proteinExistence type="predicted"/>
<evidence type="ECO:0000256" key="1">
    <source>
        <dbReference type="SAM" id="MobiDB-lite"/>
    </source>
</evidence>
<evidence type="ECO:0000256" key="2">
    <source>
        <dbReference type="SAM" id="SignalP"/>
    </source>
</evidence>
<protein>
    <submittedName>
        <fullName evidence="3">Uncharacterized protein</fullName>
    </submittedName>
</protein>
<evidence type="ECO:0000313" key="3">
    <source>
        <dbReference type="EMBL" id="CAF4937569.1"/>
    </source>
</evidence>
<reference evidence="3" key="1">
    <citation type="submission" date="2021-02" db="EMBL/GenBank/DDBJ databases">
        <authorList>
            <person name="Steward A R."/>
        </authorList>
    </citation>
    <scope>NUCLEOTIDE SEQUENCE</scope>
</reference>
<keyword evidence="4" id="KW-1185">Reference proteome</keyword>